<reference evidence="3" key="1">
    <citation type="submission" date="2016-08" db="EMBL/GenBank/DDBJ databases">
        <authorList>
            <person name="Varghese N."/>
            <person name="Submissions Spin"/>
        </authorList>
    </citation>
    <scope>NUCLEOTIDE SEQUENCE [LARGE SCALE GENOMIC DNA]</scope>
    <source>
        <strain evidence="3">REICA_082</strain>
    </source>
</reference>
<evidence type="ECO:0000313" key="3">
    <source>
        <dbReference type="Proteomes" id="UP000198975"/>
    </source>
</evidence>
<proteinExistence type="predicted"/>
<gene>
    <name evidence="2" type="ORF">GA0061071_101472</name>
</gene>
<name>A0A1C3ZA62_9ENTR</name>
<dbReference type="OrthoDB" id="5297629at2"/>
<accession>A0A1C3ZA62</accession>
<dbReference type="AlphaFoldDB" id="A0A1C3ZA62"/>
<keyword evidence="3" id="KW-1185">Reference proteome</keyword>
<evidence type="ECO:0000313" key="2">
    <source>
        <dbReference type="EMBL" id="SCB79153.1"/>
    </source>
</evidence>
<dbReference type="RefSeq" id="WP_061493822.1">
    <property type="nucleotide sequence ID" value="NZ_CP115659.1"/>
</dbReference>
<organism evidence="2 3">
    <name type="scientific">Kosakonia oryzendophytica</name>
    <dbReference type="NCBI Taxonomy" id="1005665"/>
    <lineage>
        <taxon>Bacteria</taxon>
        <taxon>Pseudomonadati</taxon>
        <taxon>Pseudomonadota</taxon>
        <taxon>Gammaproteobacteria</taxon>
        <taxon>Enterobacterales</taxon>
        <taxon>Enterobacteriaceae</taxon>
        <taxon>Kosakonia</taxon>
    </lineage>
</organism>
<feature type="domain" description="SiaC family regulatory phosphoprotein" evidence="1">
    <location>
        <begin position="13"/>
        <end position="129"/>
    </location>
</feature>
<dbReference type="Proteomes" id="UP000198975">
    <property type="component" value="Unassembled WGS sequence"/>
</dbReference>
<dbReference type="Pfam" id="PF09345">
    <property type="entry name" value="SiaC"/>
    <property type="match status" value="1"/>
</dbReference>
<sequence length="138" mass="15601">MTDTTLTPPIELTATAATPEVKFDFAAQRLLLKGEAYPENAAAFFRPLLDATESWLQTRPQTSTPVQLHVALRYFNSSSTKLLFTLFESLNDHAKQDVPCELHWYYDAEDDISEEFGQELRVDFPSLAVFLIPDINAC</sequence>
<dbReference type="InterPro" id="IPR018530">
    <property type="entry name" value="SiaC"/>
</dbReference>
<evidence type="ECO:0000259" key="1">
    <source>
        <dbReference type="Pfam" id="PF09345"/>
    </source>
</evidence>
<dbReference type="EMBL" id="FMAY01000001">
    <property type="protein sequence ID" value="SCB79153.1"/>
    <property type="molecule type" value="Genomic_DNA"/>
</dbReference>
<protein>
    <recommendedName>
        <fullName evidence="1">SiaC family regulatory phosphoprotein domain-containing protein</fullName>
    </recommendedName>
</protein>